<comment type="caution">
    <text evidence="1">The sequence shown here is derived from an EMBL/GenBank/DDBJ whole genome shotgun (WGS) entry which is preliminary data.</text>
</comment>
<dbReference type="EMBL" id="MVGJ01000030">
    <property type="protein sequence ID" value="OOL82952.1"/>
    <property type="molecule type" value="Genomic_DNA"/>
</dbReference>
<proteinExistence type="predicted"/>
<dbReference type="Gene3D" id="1.10.10.2910">
    <property type="match status" value="1"/>
</dbReference>
<name>A0A1S8JVD6_ENTFC</name>
<reference evidence="1 2" key="1">
    <citation type="submission" date="2017-02" db="EMBL/GenBank/DDBJ databases">
        <title>Clonality and virulence of isolates of VRE in Hematopoietic Stem Cell Transplanted (HSCT) patients.</title>
        <authorList>
            <person name="Marchi A.P."/>
            <person name="Martins R.C."/>
            <person name="Marie S.K."/>
            <person name="Levin A.S."/>
            <person name="Costa S.F."/>
        </authorList>
    </citation>
    <scope>NUCLEOTIDE SEQUENCE [LARGE SCALE GENOMIC DNA]</scope>
    <source>
        <strain evidence="1 2">LIM1759</strain>
    </source>
</reference>
<accession>A0A1S8JVD6</accession>
<organism evidence="1 2">
    <name type="scientific">Enterococcus faecium</name>
    <name type="common">Streptococcus faecium</name>
    <dbReference type="NCBI Taxonomy" id="1352"/>
    <lineage>
        <taxon>Bacteria</taxon>
        <taxon>Bacillati</taxon>
        <taxon>Bacillota</taxon>
        <taxon>Bacilli</taxon>
        <taxon>Lactobacillales</taxon>
        <taxon>Enterococcaceae</taxon>
        <taxon>Enterococcus</taxon>
    </lineage>
</organism>
<evidence type="ECO:0000313" key="2">
    <source>
        <dbReference type="Proteomes" id="UP000191171"/>
    </source>
</evidence>
<protein>
    <submittedName>
        <fullName evidence="1">Toxin</fullName>
    </submittedName>
</protein>
<dbReference type="Proteomes" id="UP000191171">
    <property type="component" value="Unassembled WGS sequence"/>
</dbReference>
<sequence length="146" mass="17612">MVCMYLKLKEMLSEYNLKVVYMEMKEPGFYYPKPRIIFLNENLYGETAEAFHLSHELAHFSASHFEFSVLYDTSTTFHSKFETEADKIAILILLNIYIENELTDESQFNLEKFMEYYSIQNKLRYTCYAVCQCYFKKKYSYARQYV</sequence>
<gene>
    <name evidence="1" type="ORF">B1P95_06685</name>
</gene>
<dbReference type="Pfam" id="PF06114">
    <property type="entry name" value="Peptidase_M78"/>
    <property type="match status" value="1"/>
</dbReference>
<dbReference type="AlphaFoldDB" id="A0A1S8JVD6"/>
<dbReference type="InterPro" id="IPR010359">
    <property type="entry name" value="IrrE_HExxH"/>
</dbReference>
<evidence type="ECO:0000313" key="1">
    <source>
        <dbReference type="EMBL" id="OOL82952.1"/>
    </source>
</evidence>